<dbReference type="GeneID" id="300080109"/>
<evidence type="ECO:0000256" key="1">
    <source>
        <dbReference type="SAM" id="Phobius"/>
    </source>
</evidence>
<accession>A0ABY5AAG3</accession>
<evidence type="ECO:0000313" key="2">
    <source>
        <dbReference type="EMBL" id="USR40610.1"/>
    </source>
</evidence>
<dbReference type="RefSeq" id="WP_003242714.1">
    <property type="nucleotide sequence ID" value="NZ_CAXYQR010000017.1"/>
</dbReference>
<keyword evidence="3" id="KW-1185">Reference proteome</keyword>
<keyword evidence="1" id="KW-0812">Transmembrane</keyword>
<dbReference type="Proteomes" id="UP001054897">
    <property type="component" value="Chromosome"/>
</dbReference>
<dbReference type="Pfam" id="PF11293">
    <property type="entry name" value="DUF3094"/>
    <property type="match status" value="1"/>
</dbReference>
<reference evidence="2" key="1">
    <citation type="submission" date="2022-06" db="EMBL/GenBank/DDBJ databases">
        <title>Complete genome of Pseudomonas hydrolytica DSWY01T.</title>
        <authorList>
            <person name="Jung J."/>
            <person name="Jeon C.O."/>
        </authorList>
    </citation>
    <scope>NUCLEOTIDE SEQUENCE</scope>
    <source>
        <strain evidence="2">DSWY01</strain>
    </source>
</reference>
<feature type="transmembrane region" description="Helical" evidence="1">
    <location>
        <begin position="31"/>
        <end position="52"/>
    </location>
</feature>
<name>A0ABY5AAG3_9GAMM</name>
<dbReference type="InterPro" id="IPR021444">
    <property type="entry name" value="DUF3094"/>
</dbReference>
<organism evidence="2 3">
    <name type="scientific">Ectopseudomonas hydrolytica</name>
    <dbReference type="NCBI Taxonomy" id="2493633"/>
    <lineage>
        <taxon>Bacteria</taxon>
        <taxon>Pseudomonadati</taxon>
        <taxon>Pseudomonadota</taxon>
        <taxon>Gammaproteobacteria</taxon>
        <taxon>Pseudomonadales</taxon>
        <taxon>Pseudomonadaceae</taxon>
        <taxon>Ectopseudomonas</taxon>
    </lineage>
</organism>
<keyword evidence="1" id="KW-1133">Transmembrane helix</keyword>
<sequence length="57" mass="6542">MTSRLSPDDQQKVDQYLSAPQHQVERQPFHVWRLLVVVVAVTIGLGLLSRFLSRLVL</sequence>
<evidence type="ECO:0000313" key="3">
    <source>
        <dbReference type="Proteomes" id="UP001054897"/>
    </source>
</evidence>
<keyword evidence="1" id="KW-0472">Membrane</keyword>
<protein>
    <submittedName>
        <fullName evidence="2">DUF3094 domain-containing protein</fullName>
    </submittedName>
</protein>
<gene>
    <name evidence="2" type="ORF">L1F06_003980</name>
</gene>
<proteinExistence type="predicted"/>
<dbReference type="EMBL" id="CP099397">
    <property type="protein sequence ID" value="USR40610.1"/>
    <property type="molecule type" value="Genomic_DNA"/>
</dbReference>